<feature type="domain" description="HTH LytTR-type" evidence="3">
    <location>
        <begin position="133"/>
        <end position="229"/>
    </location>
</feature>
<accession>A0ABS8EK04</accession>
<dbReference type="InterPro" id="IPR011006">
    <property type="entry name" value="CheY-like_superfamily"/>
</dbReference>
<evidence type="ECO:0000313" key="4">
    <source>
        <dbReference type="EMBL" id="MCC1483528.1"/>
    </source>
</evidence>
<dbReference type="PANTHER" id="PTHR37299">
    <property type="entry name" value="TRANSCRIPTIONAL REGULATOR-RELATED"/>
    <property type="match status" value="1"/>
</dbReference>
<dbReference type="Pfam" id="PF00072">
    <property type="entry name" value="Response_reg"/>
    <property type="match status" value="1"/>
</dbReference>
<dbReference type="SMART" id="SM00850">
    <property type="entry name" value="LytTR"/>
    <property type="match status" value="1"/>
</dbReference>
<evidence type="ECO:0000256" key="1">
    <source>
        <dbReference type="PROSITE-ProRule" id="PRU00169"/>
    </source>
</evidence>
<reference evidence="5" key="2">
    <citation type="submission" date="2023-07" db="EMBL/GenBank/DDBJ databases">
        <title>Genome of Winogradskyella sp. E313.</title>
        <authorList>
            <person name="Zhou Y."/>
        </authorList>
    </citation>
    <scope>NUCLEOTIDE SEQUENCE [LARGE SCALE GENOMIC DNA]</scope>
    <source>
        <strain evidence="5">E313</strain>
    </source>
</reference>
<dbReference type="SUPFAM" id="SSF52172">
    <property type="entry name" value="CheY-like"/>
    <property type="match status" value="1"/>
</dbReference>
<evidence type="ECO:0000313" key="5">
    <source>
        <dbReference type="Proteomes" id="UP000778797"/>
    </source>
</evidence>
<feature type="modified residue" description="4-aspartylphosphate" evidence="1">
    <location>
        <position position="54"/>
    </location>
</feature>
<dbReference type="Gene3D" id="3.40.50.2300">
    <property type="match status" value="1"/>
</dbReference>
<organism evidence="4 5">
    <name type="scientific">Winogradskyella immobilis</name>
    <dbReference type="NCBI Taxonomy" id="2816852"/>
    <lineage>
        <taxon>Bacteria</taxon>
        <taxon>Pseudomonadati</taxon>
        <taxon>Bacteroidota</taxon>
        <taxon>Flavobacteriia</taxon>
        <taxon>Flavobacteriales</taxon>
        <taxon>Flavobacteriaceae</taxon>
        <taxon>Winogradskyella</taxon>
    </lineage>
</organism>
<proteinExistence type="predicted"/>
<gene>
    <name evidence="4" type="ORF">J1C55_02900</name>
</gene>
<protein>
    <submittedName>
        <fullName evidence="4">Response regulator transcription factor</fullName>
    </submittedName>
</protein>
<dbReference type="EMBL" id="JAFMPT010000003">
    <property type="protein sequence ID" value="MCC1483528.1"/>
    <property type="molecule type" value="Genomic_DNA"/>
</dbReference>
<dbReference type="InterPro" id="IPR046947">
    <property type="entry name" value="LytR-like"/>
</dbReference>
<keyword evidence="1" id="KW-0597">Phosphoprotein</keyword>
<comment type="caution">
    <text evidence="4">The sequence shown here is derived from an EMBL/GenBank/DDBJ whole genome shotgun (WGS) entry which is preliminary data.</text>
</comment>
<dbReference type="Proteomes" id="UP000778797">
    <property type="component" value="Unassembled WGS sequence"/>
</dbReference>
<dbReference type="InterPro" id="IPR001789">
    <property type="entry name" value="Sig_transdc_resp-reg_receiver"/>
</dbReference>
<dbReference type="Pfam" id="PF04397">
    <property type="entry name" value="LytTR"/>
    <property type="match status" value="1"/>
</dbReference>
<dbReference type="PROSITE" id="PS50110">
    <property type="entry name" value="RESPONSE_REGULATORY"/>
    <property type="match status" value="1"/>
</dbReference>
<evidence type="ECO:0000259" key="3">
    <source>
        <dbReference type="PROSITE" id="PS50930"/>
    </source>
</evidence>
<dbReference type="Gene3D" id="2.40.50.1020">
    <property type="entry name" value="LytTr DNA-binding domain"/>
    <property type="match status" value="1"/>
</dbReference>
<dbReference type="InterPro" id="IPR007492">
    <property type="entry name" value="LytTR_DNA-bd_dom"/>
</dbReference>
<evidence type="ECO:0000259" key="2">
    <source>
        <dbReference type="PROSITE" id="PS50110"/>
    </source>
</evidence>
<reference evidence="5" key="1">
    <citation type="submission" date="2021-03" db="EMBL/GenBank/DDBJ databases">
        <title>Genome of Cognatishimia sp. F0-27.</title>
        <authorList>
            <person name="Ping X."/>
        </authorList>
    </citation>
    <scope>NUCLEOTIDE SEQUENCE [LARGE SCALE GENOMIC DNA]</scope>
    <source>
        <strain evidence="5">E313</strain>
    </source>
</reference>
<name>A0ABS8EK04_9FLAO</name>
<feature type="domain" description="Response regulatory" evidence="2">
    <location>
        <begin position="3"/>
        <end position="114"/>
    </location>
</feature>
<dbReference type="PANTHER" id="PTHR37299:SF1">
    <property type="entry name" value="STAGE 0 SPORULATION PROTEIN A HOMOLOG"/>
    <property type="match status" value="1"/>
</dbReference>
<dbReference type="RefSeq" id="WP_227475981.1">
    <property type="nucleotide sequence ID" value="NZ_JAFMPT010000003.1"/>
</dbReference>
<dbReference type="SMART" id="SM00448">
    <property type="entry name" value="REC"/>
    <property type="match status" value="1"/>
</dbReference>
<sequence>MIRYVIIDDEPIAHGIIEGFADSMHHLQKTGNCYDAFEAIKLLQEQQVDLLFLDINMPKLSGFEFLKTLSNPPKVIITSAYKEFALDGYEFDVVDYLLKPFSIERFIKAVNKIKPLNFNSTNTQETHFQQQQLFIKSDKRLHQIYVNDILYIEAYGNYCKVHLEDELIVTLQKISDFETQLSSNFIRVHKSFIVSKQKIKSVEGNSIHLKDKQIPIGQTYKSVIKTIFK</sequence>
<dbReference type="PROSITE" id="PS50930">
    <property type="entry name" value="HTH_LYTTR"/>
    <property type="match status" value="1"/>
</dbReference>
<keyword evidence="5" id="KW-1185">Reference proteome</keyword>